<keyword evidence="1" id="KW-1133">Transmembrane helix</keyword>
<dbReference type="EMBL" id="MEZY01000014">
    <property type="protein sequence ID" value="OGD65248.1"/>
    <property type="molecule type" value="Genomic_DNA"/>
</dbReference>
<dbReference type="PANTHER" id="PTHR39165:SF1">
    <property type="entry name" value="DUF456 DOMAIN-CONTAINING PROTEIN"/>
    <property type="match status" value="1"/>
</dbReference>
<keyword evidence="1" id="KW-0812">Transmembrane</keyword>
<evidence type="ECO:0000313" key="2">
    <source>
        <dbReference type="EMBL" id="OGD65248.1"/>
    </source>
</evidence>
<organism evidence="2 3">
    <name type="scientific">Candidatus Berkelbacteria bacterium RIFOXYA2_FULL_43_10</name>
    <dbReference type="NCBI Taxonomy" id="1797472"/>
    <lineage>
        <taxon>Bacteria</taxon>
        <taxon>Candidatus Berkelbacteria</taxon>
    </lineage>
</organism>
<dbReference type="AlphaFoldDB" id="A0A1F5ECW5"/>
<sequence>MLVIIFSLILLVGVAGTIFPALPGIPLMFAVTLIFLFFDRFAHLTVLNLIIFIIITLASITVDYTSGIIGAKYGGAGRSSIIIGLLGLIIGIFIYPPFGGIAGLFVGILVSEIIQFKDHNKAIKAATGGVLGVISGTVANLILALLFLVLFIIFSVK</sequence>
<evidence type="ECO:0000313" key="3">
    <source>
        <dbReference type="Proteomes" id="UP000178583"/>
    </source>
</evidence>
<dbReference type="InterPro" id="IPR007403">
    <property type="entry name" value="DUF456"/>
</dbReference>
<proteinExistence type="predicted"/>
<dbReference type="PANTHER" id="PTHR39165">
    <property type="entry name" value="IG HYPOTHETICAL 17883"/>
    <property type="match status" value="1"/>
</dbReference>
<reference evidence="2 3" key="1">
    <citation type="journal article" date="2016" name="Nat. Commun.">
        <title>Thousands of microbial genomes shed light on interconnected biogeochemical processes in an aquifer system.</title>
        <authorList>
            <person name="Anantharaman K."/>
            <person name="Brown C.T."/>
            <person name="Hug L.A."/>
            <person name="Sharon I."/>
            <person name="Castelle C.J."/>
            <person name="Probst A.J."/>
            <person name="Thomas B.C."/>
            <person name="Singh A."/>
            <person name="Wilkins M.J."/>
            <person name="Karaoz U."/>
            <person name="Brodie E.L."/>
            <person name="Williams K.H."/>
            <person name="Hubbard S.S."/>
            <person name="Banfield J.F."/>
        </authorList>
    </citation>
    <scope>NUCLEOTIDE SEQUENCE [LARGE SCALE GENOMIC DNA]</scope>
</reference>
<comment type="caution">
    <text evidence="2">The sequence shown here is derived from an EMBL/GenBank/DDBJ whole genome shotgun (WGS) entry which is preliminary data.</text>
</comment>
<protein>
    <recommendedName>
        <fullName evidence="4">DUF456 domain-containing protein</fullName>
    </recommendedName>
</protein>
<feature type="transmembrane region" description="Helical" evidence="1">
    <location>
        <begin position="25"/>
        <end position="42"/>
    </location>
</feature>
<dbReference type="STRING" id="1797472.A2215_00990"/>
<feature type="transmembrane region" description="Helical" evidence="1">
    <location>
        <begin position="81"/>
        <end position="110"/>
    </location>
</feature>
<feature type="transmembrane region" description="Helical" evidence="1">
    <location>
        <begin position="130"/>
        <end position="154"/>
    </location>
</feature>
<evidence type="ECO:0000256" key="1">
    <source>
        <dbReference type="SAM" id="Phobius"/>
    </source>
</evidence>
<dbReference type="Proteomes" id="UP000178583">
    <property type="component" value="Unassembled WGS sequence"/>
</dbReference>
<evidence type="ECO:0008006" key="4">
    <source>
        <dbReference type="Google" id="ProtNLM"/>
    </source>
</evidence>
<accession>A0A1F5ECW5</accession>
<feature type="transmembrane region" description="Helical" evidence="1">
    <location>
        <begin position="49"/>
        <end position="69"/>
    </location>
</feature>
<name>A0A1F5ECW5_9BACT</name>
<gene>
    <name evidence="2" type="ORF">A2215_00990</name>
</gene>
<dbReference type="Pfam" id="PF04306">
    <property type="entry name" value="DUF456"/>
    <property type="match status" value="1"/>
</dbReference>
<keyword evidence="1" id="KW-0472">Membrane</keyword>